<protein>
    <recommendedName>
        <fullName evidence="2">Ankyrin repeat protein</fullName>
    </recommendedName>
</protein>
<reference evidence="1" key="1">
    <citation type="journal article" date="2020" name="Nature">
        <title>Giant virus diversity and host interactions through global metagenomics.</title>
        <authorList>
            <person name="Schulz F."/>
            <person name="Roux S."/>
            <person name="Paez-Espino D."/>
            <person name="Jungbluth S."/>
            <person name="Walsh D.A."/>
            <person name="Denef V.J."/>
            <person name="McMahon K.D."/>
            <person name="Konstantinidis K.T."/>
            <person name="Eloe-Fadrosh E.A."/>
            <person name="Kyrpides N.C."/>
            <person name="Woyke T."/>
        </authorList>
    </citation>
    <scope>NUCLEOTIDE SEQUENCE</scope>
    <source>
        <strain evidence="1">GVMAG-M-3300001351-8</strain>
    </source>
</reference>
<evidence type="ECO:0008006" key="2">
    <source>
        <dbReference type="Google" id="ProtNLM"/>
    </source>
</evidence>
<evidence type="ECO:0000313" key="1">
    <source>
        <dbReference type="EMBL" id="QHT28820.1"/>
    </source>
</evidence>
<name>A0A6C0EKG3_9ZZZZ</name>
<dbReference type="AlphaFoldDB" id="A0A6C0EKG3"/>
<sequence>MFESIQNLLEKEFSVEKGFSIKNMDNLISNGSNLHRPVNKDGDYLIHCLLWCIFRYNNTDIDKKLSYLTSNNCDLNVYNKRGETPLEIICLGFTKNYYEKQRMISNLIMLGVLQNRFYIDRIQRICSTLDEEDPYETYYSYRLNDDVCKTIYTYIKYSFQTWSLTNHHNTDPSVRNAVWTVCLIINRVCEQGILDYHLPMELWLLICSFFVRKCG</sequence>
<dbReference type="EMBL" id="MN738865">
    <property type="protein sequence ID" value="QHT28820.1"/>
    <property type="molecule type" value="Genomic_DNA"/>
</dbReference>
<accession>A0A6C0EKG3</accession>
<dbReference type="SUPFAM" id="SSF48403">
    <property type="entry name" value="Ankyrin repeat"/>
    <property type="match status" value="1"/>
</dbReference>
<proteinExistence type="predicted"/>
<dbReference type="InterPro" id="IPR036770">
    <property type="entry name" value="Ankyrin_rpt-contain_sf"/>
</dbReference>
<organism evidence="1">
    <name type="scientific">viral metagenome</name>
    <dbReference type="NCBI Taxonomy" id="1070528"/>
    <lineage>
        <taxon>unclassified sequences</taxon>
        <taxon>metagenomes</taxon>
        <taxon>organismal metagenomes</taxon>
    </lineage>
</organism>
<dbReference type="Gene3D" id="1.25.40.20">
    <property type="entry name" value="Ankyrin repeat-containing domain"/>
    <property type="match status" value="1"/>
</dbReference>